<evidence type="ECO:0000313" key="2">
    <source>
        <dbReference type="Proteomes" id="UP000736583"/>
    </source>
</evidence>
<name>A0ABS6F2T2_9CLOT</name>
<protein>
    <submittedName>
        <fullName evidence="1">Uncharacterized protein</fullName>
    </submittedName>
</protein>
<dbReference type="Proteomes" id="UP000736583">
    <property type="component" value="Unassembled WGS sequence"/>
</dbReference>
<sequence length="138" mass="16202">MIKSKLESEGHTIVDCSPKNVLSDGELYHKKLINAIRNNLDLFISLNFNGTKEKEYIEIFYNYKCREELVKNFEYSINKLPVDVINKKESEELYILKNYPGPCMVLNIFLFEKDLIYNKILLKTISNTIYKGLINIKL</sequence>
<gene>
    <name evidence="1" type="ORF">KQI89_13680</name>
</gene>
<organism evidence="1 2">
    <name type="scientific">Clostridium simiarum</name>
    <dbReference type="NCBI Taxonomy" id="2841506"/>
    <lineage>
        <taxon>Bacteria</taxon>
        <taxon>Bacillati</taxon>
        <taxon>Bacillota</taxon>
        <taxon>Clostridia</taxon>
        <taxon>Eubacteriales</taxon>
        <taxon>Clostridiaceae</taxon>
        <taxon>Clostridium</taxon>
    </lineage>
</organism>
<comment type="caution">
    <text evidence="1">The sequence shown here is derived from an EMBL/GenBank/DDBJ whole genome shotgun (WGS) entry which is preliminary data.</text>
</comment>
<reference evidence="1 2" key="1">
    <citation type="submission" date="2021-06" db="EMBL/GenBank/DDBJ databases">
        <authorList>
            <person name="Sun Q."/>
            <person name="Li D."/>
        </authorList>
    </citation>
    <scope>NUCLEOTIDE SEQUENCE [LARGE SCALE GENOMIC DNA]</scope>
    <source>
        <strain evidence="1 2">MSJ-4</strain>
    </source>
</reference>
<keyword evidence="2" id="KW-1185">Reference proteome</keyword>
<dbReference type="Gene3D" id="3.40.630.40">
    <property type="entry name" value="Zn-dependent exopeptidases"/>
    <property type="match status" value="1"/>
</dbReference>
<evidence type="ECO:0000313" key="1">
    <source>
        <dbReference type="EMBL" id="MBU5592798.1"/>
    </source>
</evidence>
<dbReference type="EMBL" id="JAHLQL010000005">
    <property type="protein sequence ID" value="MBU5592798.1"/>
    <property type="molecule type" value="Genomic_DNA"/>
</dbReference>
<accession>A0ABS6F2T2</accession>
<proteinExistence type="predicted"/>